<comment type="caution">
    <text evidence="5">The sequence shown here is derived from an EMBL/GenBank/DDBJ whole genome shotgun (WGS) entry which is preliminary data.</text>
</comment>
<dbReference type="PANTHER" id="PTHR42693">
    <property type="entry name" value="ARYLSULFATASE FAMILY MEMBER"/>
    <property type="match status" value="1"/>
</dbReference>
<dbReference type="EC" id="3.10.1.1" evidence="5"/>
<dbReference type="InterPro" id="IPR050738">
    <property type="entry name" value="Sulfatase"/>
</dbReference>
<dbReference type="Proteomes" id="UP001549251">
    <property type="component" value="Unassembled WGS sequence"/>
</dbReference>
<feature type="chain" id="PRO_5046357350" evidence="3">
    <location>
        <begin position="33"/>
        <end position="491"/>
    </location>
</feature>
<dbReference type="InterPro" id="IPR000917">
    <property type="entry name" value="Sulfatase_N"/>
</dbReference>
<comment type="similarity">
    <text evidence="1">Belongs to the sulfatase family.</text>
</comment>
<protein>
    <submittedName>
        <fullName evidence="5">N-sulfoglucosamine sulfohydrolase</fullName>
        <ecNumber evidence="5">3.10.1.1</ecNumber>
    </submittedName>
</protein>
<sequence>MSLSRREFLAASVAAAGAALGPGMAAATPARAAAPAASRQDDRPGRNVLLIVADDLGYDLGCCGGMLRTPVLDRLAREGSLFTDAYAAVSSCSSSRATLYTGLYSHTNGMYGLSHDVHNFSLLDNVKTLPWMLKQAGYATALVGKLHVKPLALLDYDAWLLPEQAGNRDVAAMGHAAGHWMRAQAGRPFFLTVGYSDPHRAGDPSQFGNTRDWPEVKRERYAPADVAVPSHLPDLPEVRADLAQYGEAVSRLDSGVGVLLQELEASGHADDTLVIFLSDNGRPFPGAKDNLYHEGIRLPLIVRSPQQRKRNLHNRAMVSWIDITPTILAWAGAAVPADYHFLPLPGRSLLPVLEHENPAGWDRVFATHSFHEINQYYPIRSLRTRSYSYFHNLEPSLEVPIASDVALSPSWKAIVSTPGVRLGKRTLEAFRHRPAEELYDLAADPDEVINLADDPAQAAALADLRKQLAAWRTATHDPWMAGVTDPFGPAH</sequence>
<evidence type="ECO:0000259" key="4">
    <source>
        <dbReference type="Pfam" id="PF00884"/>
    </source>
</evidence>
<evidence type="ECO:0000313" key="5">
    <source>
        <dbReference type="EMBL" id="MET4570582.1"/>
    </source>
</evidence>
<keyword evidence="6" id="KW-1185">Reference proteome</keyword>
<evidence type="ECO:0000256" key="3">
    <source>
        <dbReference type="SAM" id="SignalP"/>
    </source>
</evidence>
<dbReference type="PANTHER" id="PTHR42693:SF53">
    <property type="entry name" value="ENDO-4-O-SULFATASE"/>
    <property type="match status" value="1"/>
</dbReference>
<dbReference type="InterPro" id="IPR006311">
    <property type="entry name" value="TAT_signal"/>
</dbReference>
<dbReference type="InterPro" id="IPR017850">
    <property type="entry name" value="Alkaline_phosphatase_core_sf"/>
</dbReference>
<accession>A0ABV2Q051</accession>
<dbReference type="Pfam" id="PF00884">
    <property type="entry name" value="Sulfatase"/>
    <property type="match status" value="1"/>
</dbReference>
<feature type="domain" description="Sulfatase N-terminal" evidence="4">
    <location>
        <begin position="46"/>
        <end position="333"/>
    </location>
</feature>
<feature type="signal peptide" evidence="3">
    <location>
        <begin position="1"/>
        <end position="32"/>
    </location>
</feature>
<dbReference type="CDD" id="cd16027">
    <property type="entry name" value="SGSH"/>
    <property type="match status" value="1"/>
</dbReference>
<dbReference type="SUPFAM" id="SSF53649">
    <property type="entry name" value="Alkaline phosphatase-like"/>
    <property type="match status" value="1"/>
</dbReference>
<proteinExistence type="inferred from homology"/>
<name>A0ABV2Q051_9GAMM</name>
<evidence type="ECO:0000256" key="1">
    <source>
        <dbReference type="ARBA" id="ARBA00008779"/>
    </source>
</evidence>
<gene>
    <name evidence="5" type="ORF">ABIE04_002961</name>
</gene>
<dbReference type="RefSeq" id="WP_354551871.1">
    <property type="nucleotide sequence ID" value="NZ_JBEPSD010000003.1"/>
</dbReference>
<evidence type="ECO:0000256" key="2">
    <source>
        <dbReference type="ARBA" id="ARBA00022801"/>
    </source>
</evidence>
<evidence type="ECO:0000313" key="6">
    <source>
        <dbReference type="Proteomes" id="UP001549251"/>
    </source>
</evidence>
<organism evidence="5 6">
    <name type="scientific">Rhodanobacter soli</name>
    <dbReference type="NCBI Taxonomy" id="590609"/>
    <lineage>
        <taxon>Bacteria</taxon>
        <taxon>Pseudomonadati</taxon>
        <taxon>Pseudomonadota</taxon>
        <taxon>Gammaproteobacteria</taxon>
        <taxon>Lysobacterales</taxon>
        <taxon>Rhodanobacteraceae</taxon>
        <taxon>Rhodanobacter</taxon>
    </lineage>
</organism>
<dbReference type="PROSITE" id="PS51318">
    <property type="entry name" value="TAT"/>
    <property type="match status" value="1"/>
</dbReference>
<reference evidence="5 6" key="1">
    <citation type="submission" date="2024-06" db="EMBL/GenBank/DDBJ databases">
        <title>Sorghum-associated microbial communities from plants grown in Nebraska, USA.</title>
        <authorList>
            <person name="Schachtman D."/>
        </authorList>
    </citation>
    <scope>NUCLEOTIDE SEQUENCE [LARGE SCALE GENOMIC DNA]</scope>
    <source>
        <strain evidence="5 6">1757</strain>
    </source>
</reference>
<dbReference type="Gene3D" id="3.40.720.10">
    <property type="entry name" value="Alkaline Phosphatase, subunit A"/>
    <property type="match status" value="1"/>
</dbReference>
<keyword evidence="2 5" id="KW-0378">Hydrolase</keyword>
<keyword evidence="3" id="KW-0732">Signal</keyword>
<dbReference type="GO" id="GO:0016250">
    <property type="term" value="F:N-sulfoglucosamine sulfohydrolase activity"/>
    <property type="evidence" value="ECO:0007669"/>
    <property type="project" value="UniProtKB-EC"/>
</dbReference>
<dbReference type="EMBL" id="JBEPSD010000003">
    <property type="protein sequence ID" value="MET4570582.1"/>
    <property type="molecule type" value="Genomic_DNA"/>
</dbReference>